<accession>A0A7N6FBJ6</accession>
<dbReference type="InterPro" id="IPR001759">
    <property type="entry name" value="PTX_dom"/>
</dbReference>
<dbReference type="InterPro" id="IPR013320">
    <property type="entry name" value="ConA-like_dom_sf"/>
</dbReference>
<dbReference type="PANTHER" id="PTHR45869">
    <property type="entry name" value="C-REACTIVE PROTEIN-RELATED"/>
    <property type="match status" value="1"/>
</dbReference>
<feature type="signal peptide" evidence="9">
    <location>
        <begin position="1"/>
        <end position="35"/>
    </location>
</feature>
<evidence type="ECO:0000256" key="3">
    <source>
        <dbReference type="ARBA" id="ARBA00022723"/>
    </source>
</evidence>
<proteinExistence type="inferred from homology"/>
<dbReference type="SUPFAM" id="SSF49899">
    <property type="entry name" value="Concanavalin A-like lectins/glucanases"/>
    <property type="match status" value="1"/>
</dbReference>
<evidence type="ECO:0000256" key="9">
    <source>
        <dbReference type="RuleBase" id="RU362112"/>
    </source>
</evidence>
<dbReference type="GO" id="GO:0046872">
    <property type="term" value="F:metal ion binding"/>
    <property type="evidence" value="ECO:0007669"/>
    <property type="project" value="UniProtKB-KW"/>
</dbReference>
<sequence length="243" mass="27372">MTAMRKMQKCWVQKCDTGFKMALVLLLVMLTACAAVPQDLSGKMFTFPEATNTAHVKINPSRQELHAVTVCLRFFTDLRRGCSIFSLATPSTDNDFLISKKEIGVTAIYTRNKLAEFVGQEYKLNVWHSICSTWDSASGLGQLWFDGNPSSRKFISSESNIRGTIVIVLGQEQDSHGGAFDTNQCFVGMMSDVHMWDYTLSPCEIQRYMSDLTFTTGNVLNWEALDFQITGRVLTEDKQKTCR</sequence>
<keyword evidence="4 9" id="KW-0732">Signal</keyword>
<evidence type="ECO:0000256" key="6">
    <source>
        <dbReference type="ARBA" id="ARBA00023157"/>
    </source>
</evidence>
<organism evidence="11 12">
    <name type="scientific">Anabas testudineus</name>
    <name type="common">Climbing perch</name>
    <name type="synonym">Anthias testudineus</name>
    <dbReference type="NCBI Taxonomy" id="64144"/>
    <lineage>
        <taxon>Eukaryota</taxon>
        <taxon>Metazoa</taxon>
        <taxon>Chordata</taxon>
        <taxon>Craniata</taxon>
        <taxon>Vertebrata</taxon>
        <taxon>Euteleostomi</taxon>
        <taxon>Actinopterygii</taxon>
        <taxon>Neopterygii</taxon>
        <taxon>Teleostei</taxon>
        <taxon>Neoteleostei</taxon>
        <taxon>Acanthomorphata</taxon>
        <taxon>Anabantaria</taxon>
        <taxon>Anabantiformes</taxon>
        <taxon>Anabantoidei</taxon>
        <taxon>Anabantidae</taxon>
        <taxon>Anabas</taxon>
    </lineage>
</organism>
<dbReference type="Pfam" id="PF00354">
    <property type="entry name" value="Pentaxin"/>
    <property type="match status" value="1"/>
</dbReference>
<dbReference type="FunFam" id="2.60.120.200:FF:000070">
    <property type="entry name" value="Serum amyloid P-component"/>
    <property type="match status" value="1"/>
</dbReference>
<reference evidence="11" key="1">
    <citation type="submission" date="2021-04" db="EMBL/GenBank/DDBJ databases">
        <authorList>
            <consortium name="Wellcome Sanger Institute Data Sharing"/>
        </authorList>
    </citation>
    <scope>NUCLEOTIDE SEQUENCE [LARGE SCALE GENOMIC DNA]</scope>
</reference>
<comment type="cofactor">
    <cofactor evidence="9">
        <name>Ca(2+)</name>
        <dbReference type="ChEBI" id="CHEBI:29108"/>
    </cofactor>
    <text evidence="9">Binds 2 calcium ions per subunit.</text>
</comment>
<dbReference type="InParanoid" id="A0A7N6FBJ6"/>
<reference evidence="11" key="3">
    <citation type="submission" date="2025-09" db="UniProtKB">
        <authorList>
            <consortium name="Ensembl"/>
        </authorList>
    </citation>
    <scope>IDENTIFICATION</scope>
</reference>
<keyword evidence="12" id="KW-1185">Reference proteome</keyword>
<name>A0A7N6FBJ6_ANATE</name>
<dbReference type="GO" id="GO:0005576">
    <property type="term" value="C:extracellular region"/>
    <property type="evidence" value="ECO:0007669"/>
    <property type="project" value="UniProtKB-SubCell"/>
</dbReference>
<dbReference type="SMART" id="SM00159">
    <property type="entry name" value="PTX"/>
    <property type="match status" value="1"/>
</dbReference>
<evidence type="ECO:0000313" key="12">
    <source>
        <dbReference type="Proteomes" id="UP000265040"/>
    </source>
</evidence>
<evidence type="ECO:0000256" key="5">
    <source>
        <dbReference type="ARBA" id="ARBA00022837"/>
    </source>
</evidence>
<dbReference type="Ensembl" id="ENSATET00000057000.2">
    <property type="protein sequence ID" value="ENSATEP00000049201.2"/>
    <property type="gene ID" value="ENSATEG00000029095.2"/>
</dbReference>
<evidence type="ECO:0000313" key="11">
    <source>
        <dbReference type="Ensembl" id="ENSATEP00000049201.2"/>
    </source>
</evidence>
<feature type="chain" id="PRO_5043093222" description="Pentraxin family member" evidence="9">
    <location>
        <begin position="36"/>
        <end position="243"/>
    </location>
</feature>
<evidence type="ECO:0000256" key="8">
    <source>
        <dbReference type="PROSITE-ProRule" id="PRU01172"/>
    </source>
</evidence>
<keyword evidence="3 9" id="KW-0479">Metal-binding</keyword>
<dbReference type="Gene3D" id="2.60.120.200">
    <property type="match status" value="1"/>
</dbReference>
<keyword evidence="6" id="KW-1015">Disulfide bond</keyword>
<feature type="domain" description="Pentraxin (PTX)" evidence="10">
    <location>
        <begin position="41"/>
        <end position="242"/>
    </location>
</feature>
<comment type="similarity">
    <text evidence="7 9">Belongs to the pentraxin family.</text>
</comment>
<dbReference type="Proteomes" id="UP000265040">
    <property type="component" value="Chromosome 16"/>
</dbReference>
<dbReference type="GeneTree" id="ENSGT01100000263515"/>
<comment type="subcellular location">
    <subcellularLocation>
        <location evidence="1 9">Secreted</location>
    </subcellularLocation>
</comment>
<dbReference type="PROSITE" id="PS51257">
    <property type="entry name" value="PROKAR_LIPOPROTEIN"/>
    <property type="match status" value="1"/>
</dbReference>
<evidence type="ECO:0000256" key="2">
    <source>
        <dbReference type="ARBA" id="ARBA00022525"/>
    </source>
</evidence>
<keyword evidence="2" id="KW-0964">Secreted</keyword>
<comment type="caution">
    <text evidence="8">Lacks conserved residue(s) required for the propagation of feature annotation.</text>
</comment>
<evidence type="ECO:0000259" key="10">
    <source>
        <dbReference type="PROSITE" id="PS51828"/>
    </source>
</evidence>
<dbReference type="PANTHER" id="PTHR45869:SF7">
    <property type="entry name" value="C-REACTIVE PROTEIN"/>
    <property type="match status" value="1"/>
</dbReference>
<reference evidence="11" key="2">
    <citation type="submission" date="2025-08" db="UniProtKB">
        <authorList>
            <consortium name="Ensembl"/>
        </authorList>
    </citation>
    <scope>IDENTIFICATION</scope>
</reference>
<evidence type="ECO:0000256" key="4">
    <source>
        <dbReference type="ARBA" id="ARBA00022729"/>
    </source>
</evidence>
<dbReference type="PRINTS" id="PR00895">
    <property type="entry name" value="PENTAXIN"/>
</dbReference>
<comment type="subunit">
    <text evidence="9">Homopentamer. Pentaxin (or pentraxin) have a discoid arrangement of 5 non-covalently bound subunits.</text>
</comment>
<dbReference type="InterPro" id="IPR051005">
    <property type="entry name" value="Pentraxin_domain"/>
</dbReference>
<keyword evidence="5 9" id="KW-0106">Calcium</keyword>
<evidence type="ECO:0000256" key="1">
    <source>
        <dbReference type="ARBA" id="ARBA00004613"/>
    </source>
</evidence>
<protein>
    <recommendedName>
        <fullName evidence="9">Pentraxin family member</fullName>
    </recommendedName>
</protein>
<evidence type="ECO:0000256" key="7">
    <source>
        <dbReference type="ARBA" id="ARBA00038102"/>
    </source>
</evidence>
<dbReference type="AlphaFoldDB" id="A0A7N6FBJ6"/>
<dbReference type="PROSITE" id="PS51828">
    <property type="entry name" value="PTX_2"/>
    <property type="match status" value="1"/>
</dbReference>